<keyword evidence="2" id="KW-1133">Transmembrane helix</keyword>
<feature type="region of interest" description="Disordered" evidence="1">
    <location>
        <begin position="296"/>
        <end position="339"/>
    </location>
</feature>
<organism evidence="3 4">
    <name type="scientific">Luedemannella helvata</name>
    <dbReference type="NCBI Taxonomy" id="349315"/>
    <lineage>
        <taxon>Bacteria</taxon>
        <taxon>Bacillati</taxon>
        <taxon>Actinomycetota</taxon>
        <taxon>Actinomycetes</taxon>
        <taxon>Micromonosporales</taxon>
        <taxon>Micromonosporaceae</taxon>
        <taxon>Luedemannella</taxon>
    </lineage>
</organism>
<evidence type="ECO:0000256" key="2">
    <source>
        <dbReference type="SAM" id="Phobius"/>
    </source>
</evidence>
<feature type="compositionally biased region" description="Pro residues" evidence="1">
    <location>
        <begin position="243"/>
        <end position="260"/>
    </location>
</feature>
<dbReference type="RefSeq" id="WP_344085433.1">
    <property type="nucleotide sequence ID" value="NZ_BAAALS010000025.1"/>
</dbReference>
<comment type="caution">
    <text evidence="3">The sequence shown here is derived from an EMBL/GenBank/DDBJ whole genome shotgun (WGS) entry which is preliminary data.</text>
</comment>
<feature type="region of interest" description="Disordered" evidence="1">
    <location>
        <begin position="116"/>
        <end position="261"/>
    </location>
</feature>
<name>A0ABN2KXB4_9ACTN</name>
<reference evidence="4" key="1">
    <citation type="journal article" date="2019" name="Int. J. Syst. Evol. Microbiol.">
        <title>The Global Catalogue of Microorganisms (GCM) 10K type strain sequencing project: providing services to taxonomists for standard genome sequencing and annotation.</title>
        <authorList>
            <consortium name="The Broad Institute Genomics Platform"/>
            <consortium name="The Broad Institute Genome Sequencing Center for Infectious Disease"/>
            <person name="Wu L."/>
            <person name="Ma J."/>
        </authorList>
    </citation>
    <scope>NUCLEOTIDE SEQUENCE [LARGE SCALE GENOMIC DNA]</scope>
    <source>
        <strain evidence="4">JCM 13249</strain>
    </source>
</reference>
<feature type="transmembrane region" description="Helical" evidence="2">
    <location>
        <begin position="267"/>
        <end position="290"/>
    </location>
</feature>
<keyword evidence="4" id="KW-1185">Reference proteome</keyword>
<keyword evidence="2" id="KW-0812">Transmembrane</keyword>
<dbReference type="EMBL" id="BAAALS010000025">
    <property type="protein sequence ID" value="GAA1768605.1"/>
    <property type="molecule type" value="Genomic_DNA"/>
</dbReference>
<gene>
    <name evidence="3" type="ORF">GCM10009681_44880</name>
</gene>
<sequence>MTQPSYDRSGAARLALQEIFRDYGLAGMDNDALLNQLLPDLLAGSPKEAGLVLAAASADVAQLLTSRIQGGMAPDAAVRDVAAVLADRNALDTNAALWVVSEYSAALGHPVSVQWSAPQSPVAPPTFAPQSGPPSQQTSSPPLPQQTSTPPFPQQTSTPPFPQQTSTPPFPQQGPSQPGAPQSGPPHQQVPPPFPQQGPPGQFPPPQQFPPRPGPDVTRMDGGPAGPGGPGGLAGPGGLPPTSQLPPPFPPQYPQYPPQPSRSKAPLIVGIVAGVLVLAVVAGVLSYVALKPDAKKKCEGPECTATSTTAAAPPATSAAPLPTTEAPPTTGSGSNRLADLMPSDLSVATDCNTSNIPALANVNGLVEQLSCTERSNSTIAGATVIGSLFDSESSLQEGLDALNKAVSFSNSKAGKGCPPKGSAAGVNTWHRSGTPDETAGVLQCYSSTNKTKVYIWTDKATYTLYSAEAPNSVSFATLEDWWENYA</sequence>
<evidence type="ECO:0000313" key="3">
    <source>
        <dbReference type="EMBL" id="GAA1768605.1"/>
    </source>
</evidence>
<evidence type="ECO:0000256" key="1">
    <source>
        <dbReference type="SAM" id="MobiDB-lite"/>
    </source>
</evidence>
<feature type="compositionally biased region" description="Low complexity" evidence="1">
    <location>
        <begin position="304"/>
        <end position="330"/>
    </location>
</feature>
<feature type="compositionally biased region" description="Gly residues" evidence="1">
    <location>
        <begin position="223"/>
        <end position="237"/>
    </location>
</feature>
<protein>
    <submittedName>
        <fullName evidence="3">Uncharacterized protein</fullName>
    </submittedName>
</protein>
<keyword evidence="2" id="KW-0472">Membrane</keyword>
<feature type="compositionally biased region" description="Pro residues" evidence="1">
    <location>
        <begin position="188"/>
        <end position="214"/>
    </location>
</feature>
<dbReference type="Proteomes" id="UP001500655">
    <property type="component" value="Unassembled WGS sequence"/>
</dbReference>
<proteinExistence type="predicted"/>
<accession>A0ABN2KXB4</accession>
<feature type="compositionally biased region" description="Low complexity" evidence="1">
    <location>
        <begin position="129"/>
        <end position="187"/>
    </location>
</feature>
<evidence type="ECO:0000313" key="4">
    <source>
        <dbReference type="Proteomes" id="UP001500655"/>
    </source>
</evidence>